<dbReference type="InterPro" id="IPR027417">
    <property type="entry name" value="P-loop_NTPase"/>
</dbReference>
<dbReference type="Pfam" id="PF13361">
    <property type="entry name" value="UvrD_C"/>
    <property type="match status" value="1"/>
</dbReference>
<dbReference type="PANTHER" id="PTHR11070:SF2">
    <property type="entry name" value="ATP-DEPENDENT DNA HELICASE SRS2"/>
    <property type="match status" value="1"/>
</dbReference>
<keyword evidence="3 9" id="KW-0347">Helicase</keyword>
<dbReference type="GO" id="GO:0000725">
    <property type="term" value="P:recombinational repair"/>
    <property type="evidence" value="ECO:0007669"/>
    <property type="project" value="TreeGrafter"/>
</dbReference>
<protein>
    <recommendedName>
        <fullName evidence="7">DNA 3'-5' helicase</fullName>
        <ecNumber evidence="7">5.6.2.4</ecNumber>
    </recommendedName>
</protein>
<keyword evidence="2 9" id="KW-0378">Hydrolase</keyword>
<reference evidence="11 12" key="2">
    <citation type="submission" date="2018-06" db="EMBL/GenBank/DDBJ databases">
        <authorList>
            <person name="Zhirakovskaya E."/>
        </authorList>
    </citation>
    <scope>NUCLEOTIDE SEQUENCE [LARGE SCALE GENOMIC DNA]</scope>
    <source>
        <strain evidence="11 12">FBKL4.011</strain>
    </source>
</reference>
<evidence type="ECO:0000256" key="8">
    <source>
        <dbReference type="ARBA" id="ARBA00048988"/>
    </source>
</evidence>
<dbReference type="SUPFAM" id="SSF52540">
    <property type="entry name" value="P-loop containing nucleoside triphosphate hydrolases"/>
    <property type="match status" value="1"/>
</dbReference>
<evidence type="ECO:0000256" key="4">
    <source>
        <dbReference type="ARBA" id="ARBA00022840"/>
    </source>
</evidence>
<evidence type="ECO:0000256" key="9">
    <source>
        <dbReference type="PROSITE-ProRule" id="PRU00560"/>
    </source>
</evidence>
<keyword evidence="4 9" id="KW-0067">ATP-binding</keyword>
<dbReference type="Gene3D" id="3.40.50.300">
    <property type="entry name" value="P-loop containing nucleotide triphosphate hydrolases"/>
    <property type="match status" value="2"/>
</dbReference>
<reference evidence="11 12" key="1">
    <citation type="submission" date="2018-06" db="EMBL/GenBank/DDBJ databases">
        <title>Thermoflavimicrobium daqus sp. nov., a thermophilic microbe isolated from Moutai-flavour Daqu.</title>
        <authorList>
            <person name="Wang X."/>
            <person name="Zhou H."/>
        </authorList>
    </citation>
    <scope>NUCLEOTIDE SEQUENCE [LARGE SCALE GENOMIC DNA]</scope>
    <source>
        <strain evidence="11 12">FBKL4.011</strain>
    </source>
</reference>
<keyword evidence="12" id="KW-1185">Reference proteome</keyword>
<name>A0A364K9A2_9BACL</name>
<dbReference type="InterPro" id="IPR014016">
    <property type="entry name" value="UvrD-like_ATP-bd"/>
</dbReference>
<dbReference type="PANTHER" id="PTHR11070">
    <property type="entry name" value="UVRD / RECB / PCRA DNA HELICASE FAMILY MEMBER"/>
    <property type="match status" value="1"/>
</dbReference>
<keyword evidence="5" id="KW-0413">Isomerase</keyword>
<dbReference type="GO" id="GO:0003677">
    <property type="term" value="F:DNA binding"/>
    <property type="evidence" value="ECO:0007669"/>
    <property type="project" value="InterPro"/>
</dbReference>
<gene>
    <name evidence="11" type="ORF">DL897_02175</name>
</gene>
<comment type="caution">
    <text evidence="11">The sequence shown here is derived from an EMBL/GenBank/DDBJ whole genome shotgun (WGS) entry which is preliminary data.</text>
</comment>
<evidence type="ECO:0000259" key="10">
    <source>
        <dbReference type="PROSITE" id="PS51198"/>
    </source>
</evidence>
<feature type="binding site" evidence="9">
    <location>
        <begin position="63"/>
        <end position="70"/>
    </location>
    <ligand>
        <name>ATP</name>
        <dbReference type="ChEBI" id="CHEBI:30616"/>
    </ligand>
</feature>
<dbReference type="AlphaFoldDB" id="A0A364K9A2"/>
<dbReference type="InterPro" id="IPR014017">
    <property type="entry name" value="DNA_helicase_UvrD-like_C"/>
</dbReference>
<accession>A0A364K9A2</accession>
<dbReference type="Pfam" id="PF00580">
    <property type="entry name" value="UvrD-helicase"/>
    <property type="match status" value="1"/>
</dbReference>
<evidence type="ECO:0000256" key="2">
    <source>
        <dbReference type="ARBA" id="ARBA00022801"/>
    </source>
</evidence>
<evidence type="ECO:0000256" key="5">
    <source>
        <dbReference type="ARBA" id="ARBA00023235"/>
    </source>
</evidence>
<proteinExistence type="predicted"/>
<evidence type="ECO:0000256" key="7">
    <source>
        <dbReference type="ARBA" id="ARBA00034808"/>
    </source>
</evidence>
<dbReference type="GO" id="GO:0005524">
    <property type="term" value="F:ATP binding"/>
    <property type="evidence" value="ECO:0007669"/>
    <property type="project" value="UniProtKB-UniRule"/>
</dbReference>
<evidence type="ECO:0000256" key="3">
    <source>
        <dbReference type="ARBA" id="ARBA00022806"/>
    </source>
</evidence>
<evidence type="ECO:0000313" key="12">
    <source>
        <dbReference type="Proteomes" id="UP000251213"/>
    </source>
</evidence>
<sequence>MHVQRGNLRLSEVCKEEQKDFWLRSAKAWQFYVEMPNRLPEIQPSKEQQMILEQKSDQLYIQGAAGNGKSVTLMLKMLKMMNEYKERKRFLFITRTPTLKEDIYQRLSLCPEFTLLIEKHDFELCTFYEMAANLLRIIGYQIVVPPNTFSLDIKKVPDTRLYRIQMLRERFIQSEWYRGLSAEQELDHTHTPLFLLEEFLWMKANGLLRKDDYLEVERVGREKCTHLTRSQRLTIYHLFTLYQQEMHTQYQREIDLEDYALLLLYYLKQIPQSLHYDFVLVDDVHELQPMQIKALVQLSKEMLVLAGDSRQPINQMSPHSDASLGLQLNGDKTRVLHQNFRSTRPILAFANALRLEDREYERQPKLTSLRNGELPNIGYFPSIKEFVQKIVSQIHWIQMRDPDASICLIDRYEEQDQMNHIPLLRALEQELDVINIKDYMKKSMTNEEKKPILLADIHHVKGLEFDYVFILQFTQSTYPLLKKIEVLQQKAGKDDEYYQSDLKRLIVEEKNLLYMAITRARKRVFLYYVDESPLRISPFVHEFHIDDFTAIGFDKEKMI</sequence>
<comment type="catalytic activity">
    <reaction evidence="8">
        <text>ATP + H2O = ADP + phosphate + H(+)</text>
        <dbReference type="Rhea" id="RHEA:13065"/>
        <dbReference type="ChEBI" id="CHEBI:15377"/>
        <dbReference type="ChEBI" id="CHEBI:15378"/>
        <dbReference type="ChEBI" id="CHEBI:30616"/>
        <dbReference type="ChEBI" id="CHEBI:43474"/>
        <dbReference type="ChEBI" id="CHEBI:456216"/>
        <dbReference type="EC" id="5.6.2.4"/>
    </reaction>
</comment>
<keyword evidence="1 9" id="KW-0547">Nucleotide-binding</keyword>
<dbReference type="EMBL" id="QJKK01000001">
    <property type="protein sequence ID" value="RAL26875.1"/>
    <property type="molecule type" value="Genomic_DNA"/>
</dbReference>
<dbReference type="InterPro" id="IPR000212">
    <property type="entry name" value="DNA_helicase_UvrD/REP"/>
</dbReference>
<dbReference type="OrthoDB" id="9787585at2"/>
<dbReference type="PROSITE" id="PS51198">
    <property type="entry name" value="UVRD_HELICASE_ATP_BIND"/>
    <property type="match status" value="1"/>
</dbReference>
<feature type="domain" description="UvrD-like helicase ATP-binding" evidence="10">
    <location>
        <begin position="42"/>
        <end position="343"/>
    </location>
</feature>
<organism evidence="11 12">
    <name type="scientific">Thermoflavimicrobium daqui</name>
    <dbReference type="NCBI Taxonomy" id="2137476"/>
    <lineage>
        <taxon>Bacteria</taxon>
        <taxon>Bacillati</taxon>
        <taxon>Bacillota</taxon>
        <taxon>Bacilli</taxon>
        <taxon>Bacillales</taxon>
        <taxon>Thermoactinomycetaceae</taxon>
        <taxon>Thermoflavimicrobium</taxon>
    </lineage>
</organism>
<evidence type="ECO:0000256" key="6">
    <source>
        <dbReference type="ARBA" id="ARBA00034617"/>
    </source>
</evidence>
<evidence type="ECO:0000313" key="11">
    <source>
        <dbReference type="EMBL" id="RAL26875.1"/>
    </source>
</evidence>
<dbReference type="Proteomes" id="UP000251213">
    <property type="component" value="Unassembled WGS sequence"/>
</dbReference>
<comment type="catalytic activity">
    <reaction evidence="6">
        <text>Couples ATP hydrolysis with the unwinding of duplex DNA by translocating in the 3'-5' direction.</text>
        <dbReference type="EC" id="5.6.2.4"/>
    </reaction>
</comment>
<dbReference type="EC" id="5.6.2.4" evidence="7"/>
<evidence type="ECO:0000256" key="1">
    <source>
        <dbReference type="ARBA" id="ARBA00022741"/>
    </source>
</evidence>
<dbReference type="GO" id="GO:0016887">
    <property type="term" value="F:ATP hydrolysis activity"/>
    <property type="evidence" value="ECO:0007669"/>
    <property type="project" value="RHEA"/>
</dbReference>
<dbReference type="GO" id="GO:0043138">
    <property type="term" value="F:3'-5' DNA helicase activity"/>
    <property type="evidence" value="ECO:0007669"/>
    <property type="project" value="UniProtKB-EC"/>
</dbReference>